<feature type="compositionally biased region" description="Basic and acidic residues" evidence="1">
    <location>
        <begin position="7"/>
        <end position="19"/>
    </location>
</feature>
<dbReference type="Proteomes" id="UP001497516">
    <property type="component" value="Chromosome 4"/>
</dbReference>
<sequence length="69" mass="7478">MQGKNSTRKENEWKREERSSTNSSSPEPLGSCYQSMTFDRIRRGVSNSVAEARTKNALLLSGAGVAAGS</sequence>
<accession>A0AAV2E2L3</accession>
<gene>
    <name evidence="2" type="ORF">LTRI10_LOCUS21300</name>
</gene>
<keyword evidence="3" id="KW-1185">Reference proteome</keyword>
<reference evidence="2 3" key="1">
    <citation type="submission" date="2024-04" db="EMBL/GenBank/DDBJ databases">
        <authorList>
            <person name="Fracassetti M."/>
        </authorList>
    </citation>
    <scope>NUCLEOTIDE SEQUENCE [LARGE SCALE GENOMIC DNA]</scope>
</reference>
<name>A0AAV2E2L3_9ROSI</name>
<evidence type="ECO:0000313" key="3">
    <source>
        <dbReference type="Proteomes" id="UP001497516"/>
    </source>
</evidence>
<feature type="compositionally biased region" description="Polar residues" evidence="1">
    <location>
        <begin position="20"/>
        <end position="35"/>
    </location>
</feature>
<organism evidence="2 3">
    <name type="scientific">Linum trigynum</name>
    <dbReference type="NCBI Taxonomy" id="586398"/>
    <lineage>
        <taxon>Eukaryota</taxon>
        <taxon>Viridiplantae</taxon>
        <taxon>Streptophyta</taxon>
        <taxon>Embryophyta</taxon>
        <taxon>Tracheophyta</taxon>
        <taxon>Spermatophyta</taxon>
        <taxon>Magnoliopsida</taxon>
        <taxon>eudicotyledons</taxon>
        <taxon>Gunneridae</taxon>
        <taxon>Pentapetalae</taxon>
        <taxon>rosids</taxon>
        <taxon>fabids</taxon>
        <taxon>Malpighiales</taxon>
        <taxon>Linaceae</taxon>
        <taxon>Linum</taxon>
    </lineage>
</organism>
<feature type="region of interest" description="Disordered" evidence="1">
    <location>
        <begin position="1"/>
        <end position="35"/>
    </location>
</feature>
<dbReference type="EMBL" id="OZ034817">
    <property type="protein sequence ID" value="CAL1379805.1"/>
    <property type="molecule type" value="Genomic_DNA"/>
</dbReference>
<proteinExistence type="predicted"/>
<protein>
    <submittedName>
        <fullName evidence="2">Uncharacterized protein</fullName>
    </submittedName>
</protein>
<evidence type="ECO:0000256" key="1">
    <source>
        <dbReference type="SAM" id="MobiDB-lite"/>
    </source>
</evidence>
<evidence type="ECO:0000313" key="2">
    <source>
        <dbReference type="EMBL" id="CAL1379805.1"/>
    </source>
</evidence>
<dbReference type="AlphaFoldDB" id="A0AAV2E2L3"/>